<comment type="caution">
    <text evidence="2">The sequence shown here is derived from an EMBL/GenBank/DDBJ whole genome shotgun (WGS) entry which is preliminary data.</text>
</comment>
<accession>A0A3M9MVG1</accession>
<dbReference type="PROSITE" id="PS50943">
    <property type="entry name" value="HTH_CROC1"/>
    <property type="match status" value="1"/>
</dbReference>
<gene>
    <name evidence="2" type="ORF">EFA69_12770</name>
</gene>
<feature type="domain" description="HTH cro/C1-type" evidence="1">
    <location>
        <begin position="17"/>
        <end position="71"/>
    </location>
</feature>
<dbReference type="OrthoDB" id="680346at2"/>
<keyword evidence="3" id="KW-1185">Reference proteome</keyword>
<dbReference type="InterPro" id="IPR001387">
    <property type="entry name" value="Cro/C1-type_HTH"/>
</dbReference>
<dbReference type="Proteomes" id="UP000271010">
    <property type="component" value="Unassembled WGS sequence"/>
</dbReference>
<dbReference type="Gene3D" id="1.10.260.40">
    <property type="entry name" value="lambda repressor-like DNA-binding domains"/>
    <property type="match status" value="1"/>
</dbReference>
<proteinExistence type="predicted"/>
<sequence length="81" mass="8881">MTKIRDSELLERFGDHLKGIRTGKGLSQEEVAYRADIPINQVGRIERGEVNTTVSTLFALAKGLEVPPAQLLSFEPSLSQG</sequence>
<organism evidence="2 3">
    <name type="scientific">Rufibacter immobilis</name>
    <dbReference type="NCBI Taxonomy" id="1348778"/>
    <lineage>
        <taxon>Bacteria</taxon>
        <taxon>Pseudomonadati</taxon>
        <taxon>Bacteroidota</taxon>
        <taxon>Cytophagia</taxon>
        <taxon>Cytophagales</taxon>
        <taxon>Hymenobacteraceae</taxon>
        <taxon>Rufibacter</taxon>
    </lineage>
</organism>
<dbReference type="SMART" id="SM00530">
    <property type="entry name" value="HTH_XRE"/>
    <property type="match status" value="1"/>
</dbReference>
<protein>
    <submittedName>
        <fullName evidence="2">XRE family transcriptional regulator</fullName>
    </submittedName>
</protein>
<name>A0A3M9MVG1_9BACT</name>
<evidence type="ECO:0000313" key="2">
    <source>
        <dbReference type="EMBL" id="RNI28913.1"/>
    </source>
</evidence>
<dbReference type="GO" id="GO:0003677">
    <property type="term" value="F:DNA binding"/>
    <property type="evidence" value="ECO:0007669"/>
    <property type="project" value="InterPro"/>
</dbReference>
<dbReference type="Pfam" id="PF01381">
    <property type="entry name" value="HTH_3"/>
    <property type="match status" value="1"/>
</dbReference>
<reference evidence="2 3" key="1">
    <citation type="submission" date="2018-11" db="EMBL/GenBank/DDBJ databases">
        <title>Rufibacter latericius sp. nov., isolated from water in Baiyang Lake.</title>
        <authorList>
            <person name="Yang Y."/>
        </authorList>
    </citation>
    <scope>NUCLEOTIDE SEQUENCE [LARGE SCALE GENOMIC DNA]</scope>
    <source>
        <strain evidence="2 3">MCC P1</strain>
    </source>
</reference>
<evidence type="ECO:0000313" key="3">
    <source>
        <dbReference type="Proteomes" id="UP000271010"/>
    </source>
</evidence>
<dbReference type="InterPro" id="IPR010982">
    <property type="entry name" value="Lambda_DNA-bd_dom_sf"/>
</dbReference>
<dbReference type="SUPFAM" id="SSF47413">
    <property type="entry name" value="lambda repressor-like DNA-binding domains"/>
    <property type="match status" value="1"/>
</dbReference>
<evidence type="ECO:0000259" key="1">
    <source>
        <dbReference type="PROSITE" id="PS50943"/>
    </source>
</evidence>
<dbReference type="RefSeq" id="WP_123133519.1">
    <property type="nucleotide sequence ID" value="NZ_RJJE01000011.1"/>
</dbReference>
<dbReference type="EMBL" id="RJJE01000011">
    <property type="protein sequence ID" value="RNI28913.1"/>
    <property type="molecule type" value="Genomic_DNA"/>
</dbReference>
<dbReference type="CDD" id="cd00093">
    <property type="entry name" value="HTH_XRE"/>
    <property type="match status" value="1"/>
</dbReference>
<dbReference type="AlphaFoldDB" id="A0A3M9MVG1"/>